<evidence type="ECO:0000313" key="2">
    <source>
        <dbReference type="EMBL" id="TYA09832.1"/>
    </source>
</evidence>
<organism evidence="2 3">
    <name type="scientific">Paenibacillus faecis</name>
    <dbReference type="NCBI Taxonomy" id="862114"/>
    <lineage>
        <taxon>Bacteria</taxon>
        <taxon>Bacillati</taxon>
        <taxon>Bacillota</taxon>
        <taxon>Bacilli</taxon>
        <taxon>Bacillales</taxon>
        <taxon>Paenibacillaceae</taxon>
        <taxon>Paenibacillus</taxon>
    </lineage>
</organism>
<name>A0A5D0CJK9_9BACL</name>
<evidence type="ECO:0000313" key="3">
    <source>
        <dbReference type="Proteomes" id="UP000325218"/>
    </source>
</evidence>
<dbReference type="PROSITE" id="PS51257">
    <property type="entry name" value="PROKAR_LIPOPROTEIN"/>
    <property type="match status" value="1"/>
</dbReference>
<comment type="caution">
    <text evidence="2">The sequence shown here is derived from an EMBL/GenBank/DDBJ whole genome shotgun (WGS) entry which is preliminary data.</text>
</comment>
<dbReference type="Proteomes" id="UP000325218">
    <property type="component" value="Unassembled WGS sequence"/>
</dbReference>
<evidence type="ECO:0008006" key="4">
    <source>
        <dbReference type="Google" id="ProtNLM"/>
    </source>
</evidence>
<reference evidence="2 3" key="1">
    <citation type="submission" date="2019-08" db="EMBL/GenBank/DDBJ databases">
        <title>Genome sequencing of Paenibacillus faecis DSM 23593(T).</title>
        <authorList>
            <person name="Kook J.-K."/>
            <person name="Park S.-N."/>
            <person name="Lim Y.K."/>
        </authorList>
    </citation>
    <scope>NUCLEOTIDE SEQUENCE [LARGE SCALE GENOMIC DNA]</scope>
    <source>
        <strain evidence="2 3">DSM 23593</strain>
    </source>
</reference>
<sequence length="609" mass="67205">MKKSHKCFGIWSLILLLAGGLVLSGCSGKSEGAEGGGSPEPKAVTEENNADAETGKITELMQRYFDKGLKYRGKDTSEHLSAEMLTYYGDAPEGMEAAIYKVNVKTGTVVDGVSGMPLYNLFLDANSVPNLKDMSGQEANQALEDMILPVLKEKGYVYEGKMDEVFSGFVGDGFLELAIPGSEEDTGTTFHLEVEPFTKELKTLPSTSIGEIDEDLGDGVAVGDKTSGTEEIPQLANLSDWNERGFNQDQEQSFDMDTASWGKVRLVSGYYLKGDEKKPLFLLADDQDRVLYTLPDSHPQNLRFQDILAIGFKDMNGDGLKDIVIINEYTEPNKKSGQKALSRASVYFAQEKVYSTLPWYNDVLSDSVKNLTIANLEKKGAEILQRIQSDLKKEDAQAALDTLSGYICTPQLQRYLDWDYAASSDSVVLFINESNTFSESYIVYAIAERLGEARSAELASDAKLAGRVKQYEKLVREMTNDLATYNYIASGGGTIWQIINAGSELDLQFALNQYADGNAKSSTVDVKALESLQEDWDGFHSELKSVIENKKMGAENPDALELSPEDVEELKDIEKALAKNMDQFVKLASKDPDASVFIEHIEDSLGFEW</sequence>
<dbReference type="InterPro" id="IPR028994">
    <property type="entry name" value="Integrin_alpha_N"/>
</dbReference>
<dbReference type="OrthoDB" id="9772442at2"/>
<dbReference type="RefSeq" id="WP_148458067.1">
    <property type="nucleotide sequence ID" value="NZ_VSDO01000008.1"/>
</dbReference>
<evidence type="ECO:0000256" key="1">
    <source>
        <dbReference type="SAM" id="MobiDB-lite"/>
    </source>
</evidence>
<feature type="region of interest" description="Disordered" evidence="1">
    <location>
        <begin position="29"/>
        <end position="51"/>
    </location>
</feature>
<proteinExistence type="predicted"/>
<dbReference type="EMBL" id="VSDO01000008">
    <property type="protein sequence ID" value="TYA09832.1"/>
    <property type="molecule type" value="Genomic_DNA"/>
</dbReference>
<keyword evidence="3" id="KW-1185">Reference proteome</keyword>
<dbReference type="AlphaFoldDB" id="A0A5D0CJK9"/>
<accession>A0A5D0CJK9</accession>
<gene>
    <name evidence="2" type="ORF">FRY98_28310</name>
</gene>
<dbReference type="SUPFAM" id="SSF69318">
    <property type="entry name" value="Integrin alpha N-terminal domain"/>
    <property type="match status" value="1"/>
</dbReference>
<protein>
    <recommendedName>
        <fullName evidence="4">VCBS repeat-containing protein</fullName>
    </recommendedName>
</protein>